<dbReference type="GO" id="GO:0005886">
    <property type="term" value="C:plasma membrane"/>
    <property type="evidence" value="ECO:0007669"/>
    <property type="project" value="UniProtKB-SubCell"/>
</dbReference>
<evidence type="ECO:0000259" key="13">
    <source>
        <dbReference type="Pfam" id="PF00892"/>
    </source>
</evidence>
<dbReference type="Gene3D" id="1.10.3730.20">
    <property type="match status" value="1"/>
</dbReference>
<evidence type="ECO:0000256" key="3">
    <source>
        <dbReference type="ARBA" id="ARBA00022475"/>
    </source>
</evidence>
<dbReference type="GO" id="GO:0022857">
    <property type="term" value="F:transmembrane transporter activity"/>
    <property type="evidence" value="ECO:0007669"/>
    <property type="project" value="InterPro"/>
</dbReference>
<comment type="caution">
    <text evidence="14">The sequence shown here is derived from an EMBL/GenBank/DDBJ whole genome shotgun (WGS) entry which is preliminary data.</text>
</comment>
<dbReference type="AlphaFoldDB" id="A0A926FBJ2"/>
<sequence>MKLSYFLCIIANVVLIVLGQVLFKLGVGKEGMTFSVSGIFRLFTNGYIIFGLFTYVFSTLIWFYVLDNVNLSKAYPAQSLCYVLMAVVSAMFFKEKVGIKSIIGLVLIISGVIFSVNG</sequence>
<keyword evidence="5" id="KW-0997">Cell inner membrane</keyword>
<feature type="domain" description="EamA" evidence="13">
    <location>
        <begin position="39"/>
        <end position="115"/>
    </location>
</feature>
<feature type="transmembrane region" description="Helical" evidence="12">
    <location>
        <begin position="39"/>
        <end position="63"/>
    </location>
</feature>
<dbReference type="PANTHER" id="PTHR30561">
    <property type="entry name" value="SMR FAMILY PROTON-DEPENDENT DRUG EFFLUX TRANSPORTER SUGE"/>
    <property type="match status" value="1"/>
</dbReference>
<evidence type="ECO:0000256" key="1">
    <source>
        <dbReference type="ARBA" id="ARBA00004651"/>
    </source>
</evidence>
<dbReference type="InterPro" id="IPR000620">
    <property type="entry name" value="EamA_dom"/>
</dbReference>
<feature type="transmembrane region" description="Helical" evidence="12">
    <location>
        <begin position="6"/>
        <end position="27"/>
    </location>
</feature>
<dbReference type="RefSeq" id="WP_262431146.1">
    <property type="nucleotide sequence ID" value="NZ_JACRTE010000001.1"/>
</dbReference>
<dbReference type="InterPro" id="IPR037185">
    <property type="entry name" value="EmrE-like"/>
</dbReference>
<feature type="transmembrane region" description="Helical" evidence="12">
    <location>
        <begin position="98"/>
        <end position="116"/>
    </location>
</feature>
<evidence type="ECO:0000256" key="7">
    <source>
        <dbReference type="ARBA" id="ARBA00022692"/>
    </source>
</evidence>
<protein>
    <submittedName>
        <fullName evidence="14">EamA family transporter</fullName>
    </submittedName>
</protein>
<feature type="transmembrane region" description="Helical" evidence="12">
    <location>
        <begin position="75"/>
        <end position="93"/>
    </location>
</feature>
<evidence type="ECO:0000256" key="6">
    <source>
        <dbReference type="ARBA" id="ARBA00022556"/>
    </source>
</evidence>
<dbReference type="InterPro" id="IPR000390">
    <property type="entry name" value="Small_drug/metabolite_transptr"/>
</dbReference>
<name>A0A926FBJ2_9FIRM</name>
<accession>A0A926FBJ2</accession>
<evidence type="ECO:0000256" key="12">
    <source>
        <dbReference type="SAM" id="Phobius"/>
    </source>
</evidence>
<evidence type="ECO:0000256" key="4">
    <source>
        <dbReference type="ARBA" id="ARBA00022516"/>
    </source>
</evidence>
<evidence type="ECO:0000256" key="2">
    <source>
        <dbReference type="ARBA" id="ARBA00007362"/>
    </source>
</evidence>
<organism evidence="14 15">
    <name type="scientific">Qingrenia yutianensis</name>
    <dbReference type="NCBI Taxonomy" id="2763676"/>
    <lineage>
        <taxon>Bacteria</taxon>
        <taxon>Bacillati</taxon>
        <taxon>Bacillota</taxon>
        <taxon>Clostridia</taxon>
        <taxon>Eubacteriales</taxon>
        <taxon>Oscillospiraceae</taxon>
        <taxon>Qingrenia</taxon>
    </lineage>
</organism>
<proteinExistence type="inferred from homology"/>
<evidence type="ECO:0000256" key="5">
    <source>
        <dbReference type="ARBA" id="ARBA00022519"/>
    </source>
</evidence>
<keyword evidence="15" id="KW-1185">Reference proteome</keyword>
<comment type="similarity">
    <text evidence="2">Belongs to the EamA transporter family.</text>
</comment>
<gene>
    <name evidence="14" type="ORF">H8706_01055</name>
</gene>
<keyword evidence="7 12" id="KW-0812">Transmembrane</keyword>
<dbReference type="SUPFAM" id="SSF103481">
    <property type="entry name" value="Multidrug resistance efflux transporter EmrE"/>
    <property type="match status" value="1"/>
</dbReference>
<keyword evidence="9 12" id="KW-1133">Transmembrane helix</keyword>
<keyword evidence="3" id="KW-1003">Cell membrane</keyword>
<dbReference type="Proteomes" id="UP000647416">
    <property type="component" value="Unassembled WGS sequence"/>
</dbReference>
<dbReference type="EMBL" id="JACRTE010000001">
    <property type="protein sequence ID" value="MBC8595459.1"/>
    <property type="molecule type" value="Genomic_DNA"/>
</dbReference>
<keyword evidence="10" id="KW-0443">Lipid metabolism</keyword>
<dbReference type="Pfam" id="PF00892">
    <property type="entry name" value="EamA"/>
    <property type="match status" value="1"/>
</dbReference>
<evidence type="ECO:0000256" key="11">
    <source>
        <dbReference type="ARBA" id="ARBA00023136"/>
    </source>
</evidence>
<evidence type="ECO:0000313" key="14">
    <source>
        <dbReference type="EMBL" id="MBC8595459.1"/>
    </source>
</evidence>
<evidence type="ECO:0000313" key="15">
    <source>
        <dbReference type="Proteomes" id="UP000647416"/>
    </source>
</evidence>
<keyword evidence="11 12" id="KW-0472">Membrane</keyword>
<evidence type="ECO:0000256" key="8">
    <source>
        <dbReference type="ARBA" id="ARBA00022985"/>
    </source>
</evidence>
<dbReference type="GO" id="GO:0009103">
    <property type="term" value="P:lipopolysaccharide biosynthetic process"/>
    <property type="evidence" value="ECO:0007669"/>
    <property type="project" value="UniProtKB-KW"/>
</dbReference>
<comment type="subcellular location">
    <subcellularLocation>
        <location evidence="1">Cell membrane</location>
        <topology evidence="1">Multi-pass membrane protein</topology>
    </subcellularLocation>
</comment>
<evidence type="ECO:0000256" key="10">
    <source>
        <dbReference type="ARBA" id="ARBA00023098"/>
    </source>
</evidence>
<reference evidence="14" key="1">
    <citation type="submission" date="2020-08" db="EMBL/GenBank/DDBJ databases">
        <title>Genome public.</title>
        <authorList>
            <person name="Liu C."/>
            <person name="Sun Q."/>
        </authorList>
    </citation>
    <scope>NUCLEOTIDE SEQUENCE</scope>
    <source>
        <strain evidence="14">NSJ-50</strain>
    </source>
</reference>
<keyword evidence="6" id="KW-0441">Lipid A biosynthesis</keyword>
<dbReference type="PANTHER" id="PTHR30561:SF9">
    <property type="entry name" value="4-AMINO-4-DEOXY-L-ARABINOSE-PHOSPHOUNDECAPRENOL FLIPPASE SUBUNIT ARNF-RELATED"/>
    <property type="match status" value="1"/>
</dbReference>
<evidence type="ECO:0000256" key="9">
    <source>
        <dbReference type="ARBA" id="ARBA00022989"/>
    </source>
</evidence>
<keyword evidence="8" id="KW-0448">Lipopolysaccharide biosynthesis</keyword>
<keyword evidence="4" id="KW-0444">Lipid biosynthesis</keyword>